<protein>
    <submittedName>
        <fullName evidence="1">Uncharacterized protein</fullName>
    </submittedName>
</protein>
<name>A0A395IDM0_9HELO</name>
<gene>
    <name evidence="1" type="ORF">DID88_005169</name>
</gene>
<dbReference type="Proteomes" id="UP000249056">
    <property type="component" value="Unassembled WGS sequence"/>
</dbReference>
<reference evidence="1 2" key="1">
    <citation type="submission" date="2018-06" db="EMBL/GenBank/DDBJ databases">
        <title>Genome Sequence of the Brown Rot Fungal Pathogen Monilinia fructigena.</title>
        <authorList>
            <person name="Landi L."/>
            <person name="De Miccolis Angelini R.M."/>
            <person name="Pollastro S."/>
            <person name="Abate D."/>
            <person name="Faretra F."/>
            <person name="Romanazzi G."/>
        </authorList>
    </citation>
    <scope>NUCLEOTIDE SEQUENCE [LARGE SCALE GENOMIC DNA]</scope>
    <source>
        <strain evidence="1 2">Mfrg269</strain>
    </source>
</reference>
<dbReference type="AlphaFoldDB" id="A0A395IDM0"/>
<dbReference type="EMBL" id="QKRW01000081">
    <property type="protein sequence ID" value="RAL58465.1"/>
    <property type="molecule type" value="Genomic_DNA"/>
</dbReference>
<organism evidence="1 2">
    <name type="scientific">Monilinia fructigena</name>
    <dbReference type="NCBI Taxonomy" id="38457"/>
    <lineage>
        <taxon>Eukaryota</taxon>
        <taxon>Fungi</taxon>
        <taxon>Dikarya</taxon>
        <taxon>Ascomycota</taxon>
        <taxon>Pezizomycotina</taxon>
        <taxon>Leotiomycetes</taxon>
        <taxon>Helotiales</taxon>
        <taxon>Sclerotiniaceae</taxon>
        <taxon>Monilinia</taxon>
    </lineage>
</organism>
<sequence>MCPTARSEYVESIGQAISKSKENCFKDKNFLKTMSVLPGKILEQSVSLQTELDQGLLTLVGNSLVRAEEQLGTLRNKYMSYIRSESYPQIFYTMQFAVSAENPCTTRKSVDPMAFVEPSAAMSTITIASFGGSAKRVG</sequence>
<evidence type="ECO:0000313" key="2">
    <source>
        <dbReference type="Proteomes" id="UP000249056"/>
    </source>
</evidence>
<accession>A0A395IDM0</accession>
<keyword evidence="2" id="KW-1185">Reference proteome</keyword>
<evidence type="ECO:0000313" key="1">
    <source>
        <dbReference type="EMBL" id="RAL58465.1"/>
    </source>
</evidence>
<comment type="caution">
    <text evidence="1">The sequence shown here is derived from an EMBL/GenBank/DDBJ whole genome shotgun (WGS) entry which is preliminary data.</text>
</comment>
<proteinExistence type="predicted"/>